<sequence>MKSQSHLIEFVLVIGIALAGLSSALMWAKPLWNKSFSKTKYLKFVDSAKEIYKALINIDKIKEKTFNIEYDKLYANETFMEISIKGNFFKGIMGYWFPLVEGIYGVNPINGKLETNQTQYLVLPYIKITPNEVKVRYYFPYAKKSDKLCYKLLPQETIKTNGNSITIRVMDVQYKNEPCPVTIVYTLYIA</sequence>
<keyword evidence="2" id="KW-1185">Reference proteome</keyword>
<gene>
    <name evidence="1" type="ordered locus">NEQ445</name>
</gene>
<dbReference type="EnsemblBacteria" id="AAR39289">
    <property type="protein sequence ID" value="AAR39289"/>
    <property type="gene ID" value="NEQ445"/>
</dbReference>
<reference evidence="1 2" key="1">
    <citation type="journal article" date="2003" name="Proc. Natl. Acad. Sci. U.S.A.">
        <title>The genome of Nanoarchaeum equitans: insights into early archaeal evolution and derived parasitism.</title>
        <authorList>
            <person name="Waters E."/>
            <person name="Hohn M.J."/>
            <person name="Ahel I."/>
            <person name="Graham D.E."/>
            <person name="Adams M.D."/>
            <person name="Barnstead M."/>
            <person name="Beeson K.Y."/>
            <person name="Bibbs L."/>
            <person name="Bolanos R."/>
            <person name="Keller M."/>
            <person name="Kretz K."/>
            <person name="Lin X."/>
            <person name="Mathur E."/>
            <person name="Ni J."/>
            <person name="Podar M."/>
            <person name="Richardson T."/>
            <person name="Sutton G.G."/>
            <person name="Simon M."/>
            <person name="Soll D."/>
            <person name="Stetter K.O."/>
            <person name="Short J.M."/>
            <person name="Noordewier M."/>
        </authorList>
    </citation>
    <scope>NUCLEOTIDE SEQUENCE [LARGE SCALE GENOMIC DNA]</scope>
    <source>
        <strain evidence="1 2">Kin4-M</strain>
    </source>
</reference>
<dbReference type="EMBL" id="AE017199">
    <property type="protein sequence ID" value="AAR39289.1"/>
    <property type="molecule type" value="Genomic_DNA"/>
</dbReference>
<name>Q74MY2_NANEQ</name>
<dbReference type="BioCyc" id="NEQU228908:GJB6-471-MONOMER"/>
<dbReference type="HOGENOM" id="CLU_1425116_0_0_2"/>
<dbReference type="Proteomes" id="UP000000578">
    <property type="component" value="Chromosome"/>
</dbReference>
<protein>
    <submittedName>
        <fullName evidence="1">NEQ445</fullName>
    </submittedName>
</protein>
<proteinExistence type="predicted"/>
<dbReference type="AlphaFoldDB" id="Q74MY2"/>
<organism evidence="1 2">
    <name type="scientific">Nanoarchaeum equitans (strain Kin4-M)</name>
    <dbReference type="NCBI Taxonomy" id="228908"/>
    <lineage>
        <taxon>Archaea</taxon>
        <taxon>Nanobdellota</taxon>
        <taxon>Candidatus Nanoarchaeia</taxon>
        <taxon>Nanoarchaeales</taxon>
        <taxon>Nanoarchaeaceae</taxon>
        <taxon>Nanoarchaeum</taxon>
    </lineage>
</organism>
<evidence type="ECO:0000313" key="2">
    <source>
        <dbReference type="Proteomes" id="UP000000578"/>
    </source>
</evidence>
<accession>Q74MY2</accession>
<dbReference type="STRING" id="228908.NEQ445"/>
<dbReference type="KEGG" id="neq:NEQ445"/>
<evidence type="ECO:0000313" key="1">
    <source>
        <dbReference type="EMBL" id="AAR39289.1"/>
    </source>
</evidence>